<name>A0A4S9TNB1_AURPU</name>
<evidence type="ECO:0000256" key="1">
    <source>
        <dbReference type="SAM" id="MobiDB-lite"/>
    </source>
</evidence>
<gene>
    <name evidence="2" type="ORF">D6C90_09141</name>
</gene>
<feature type="region of interest" description="Disordered" evidence="1">
    <location>
        <begin position="40"/>
        <end position="87"/>
    </location>
</feature>
<proteinExistence type="predicted"/>
<dbReference type="EMBL" id="QZBN01001402">
    <property type="protein sequence ID" value="THZ25675.1"/>
    <property type="molecule type" value="Genomic_DNA"/>
</dbReference>
<evidence type="ECO:0000313" key="2">
    <source>
        <dbReference type="EMBL" id="THZ25675.1"/>
    </source>
</evidence>
<feature type="compositionally biased region" description="Polar residues" evidence="1">
    <location>
        <begin position="49"/>
        <end position="59"/>
    </location>
</feature>
<protein>
    <submittedName>
        <fullName evidence="2">Uncharacterized protein</fullName>
    </submittedName>
</protein>
<feature type="compositionally biased region" description="Basic residues" evidence="1">
    <location>
        <begin position="67"/>
        <end position="79"/>
    </location>
</feature>
<comment type="caution">
    <text evidence="2">The sequence shown here is derived from an EMBL/GenBank/DDBJ whole genome shotgun (WGS) entry which is preliminary data.</text>
</comment>
<organism evidence="2 3">
    <name type="scientific">Aureobasidium pullulans</name>
    <name type="common">Black yeast</name>
    <name type="synonym">Pullularia pullulans</name>
    <dbReference type="NCBI Taxonomy" id="5580"/>
    <lineage>
        <taxon>Eukaryota</taxon>
        <taxon>Fungi</taxon>
        <taxon>Dikarya</taxon>
        <taxon>Ascomycota</taxon>
        <taxon>Pezizomycotina</taxon>
        <taxon>Dothideomycetes</taxon>
        <taxon>Dothideomycetidae</taxon>
        <taxon>Dothideales</taxon>
        <taxon>Saccotheciaceae</taxon>
        <taxon>Aureobasidium</taxon>
    </lineage>
</organism>
<sequence length="212" mass="23511">LWATIVTFVDLPDNVKEKSNHFQYLVSTLARISSNLASQHDSSEGALTRKTSTALTESAKSPLYHKQVQKTKRRQRKTWSQRSREPKTMIIHSAAPQSLNPSGRGNDWRTVWGGIITKAPKTHIDTPAFCWALSLVETSFLRPGASGLCDVGYDITILVDMFYSAKVVSRTPCGCPTQLGGRSVVAANERPTGFHMPGLRRRRCERGASLIQ</sequence>
<feature type="non-terminal residue" evidence="2">
    <location>
        <position position="1"/>
    </location>
</feature>
<reference evidence="2 3" key="1">
    <citation type="submission" date="2018-10" db="EMBL/GenBank/DDBJ databases">
        <title>Fifty Aureobasidium pullulans genomes reveal a recombining polyextremotolerant generalist.</title>
        <authorList>
            <person name="Gostincar C."/>
            <person name="Turk M."/>
            <person name="Zajc J."/>
            <person name="Gunde-Cimerman N."/>
        </authorList>
    </citation>
    <scope>NUCLEOTIDE SEQUENCE [LARGE SCALE GENOMIC DNA]</scope>
    <source>
        <strain evidence="2 3">EXF-3844</strain>
    </source>
</reference>
<evidence type="ECO:0000313" key="3">
    <source>
        <dbReference type="Proteomes" id="UP000310121"/>
    </source>
</evidence>
<accession>A0A4S9TNB1</accession>
<dbReference type="Proteomes" id="UP000310121">
    <property type="component" value="Unassembled WGS sequence"/>
</dbReference>
<dbReference type="AlphaFoldDB" id="A0A4S9TNB1"/>